<dbReference type="Proteomes" id="UP000295578">
    <property type="component" value="Unassembled WGS sequence"/>
</dbReference>
<organism evidence="8 9">
    <name type="scientific">Actinomadura darangshiensis</name>
    <dbReference type="NCBI Taxonomy" id="705336"/>
    <lineage>
        <taxon>Bacteria</taxon>
        <taxon>Bacillati</taxon>
        <taxon>Actinomycetota</taxon>
        <taxon>Actinomycetes</taxon>
        <taxon>Streptosporangiales</taxon>
        <taxon>Thermomonosporaceae</taxon>
        <taxon>Actinomadura</taxon>
    </lineage>
</organism>
<reference evidence="8 9" key="1">
    <citation type="submission" date="2019-03" db="EMBL/GenBank/DDBJ databases">
        <title>Draft genome sequences of novel Actinobacteria.</title>
        <authorList>
            <person name="Sahin N."/>
            <person name="Ay H."/>
            <person name="Saygin H."/>
        </authorList>
    </citation>
    <scope>NUCLEOTIDE SEQUENCE [LARGE SCALE GENOMIC DNA]</scope>
    <source>
        <strain evidence="8 9">DSM 45941</strain>
    </source>
</reference>
<feature type="region of interest" description="Disordered" evidence="5">
    <location>
        <begin position="153"/>
        <end position="175"/>
    </location>
</feature>
<dbReference type="OrthoDB" id="3492533at2"/>
<feature type="compositionally biased region" description="Basic and acidic residues" evidence="5">
    <location>
        <begin position="153"/>
        <end position="162"/>
    </location>
</feature>
<dbReference type="GO" id="GO:0006352">
    <property type="term" value="P:DNA-templated transcription initiation"/>
    <property type="evidence" value="ECO:0007669"/>
    <property type="project" value="InterPro"/>
</dbReference>
<dbReference type="PANTHER" id="PTHR43133:SF8">
    <property type="entry name" value="RNA POLYMERASE SIGMA FACTOR HI_1459-RELATED"/>
    <property type="match status" value="1"/>
</dbReference>
<keyword evidence="6" id="KW-1133">Transmembrane helix</keyword>
<evidence type="ECO:0000256" key="5">
    <source>
        <dbReference type="SAM" id="MobiDB-lite"/>
    </source>
</evidence>
<dbReference type="InterPro" id="IPR013325">
    <property type="entry name" value="RNA_pol_sigma_r2"/>
</dbReference>
<evidence type="ECO:0000256" key="4">
    <source>
        <dbReference type="ARBA" id="ARBA00023163"/>
    </source>
</evidence>
<feature type="compositionally biased region" description="Pro residues" evidence="5">
    <location>
        <begin position="450"/>
        <end position="466"/>
    </location>
</feature>
<feature type="transmembrane region" description="Helical" evidence="6">
    <location>
        <begin position="364"/>
        <end position="385"/>
    </location>
</feature>
<feature type="compositionally biased region" description="Low complexity" evidence="5">
    <location>
        <begin position="422"/>
        <end position="449"/>
    </location>
</feature>
<feature type="region of interest" description="Disordered" evidence="5">
    <location>
        <begin position="395"/>
        <end position="474"/>
    </location>
</feature>
<evidence type="ECO:0000256" key="2">
    <source>
        <dbReference type="ARBA" id="ARBA00023082"/>
    </source>
</evidence>
<dbReference type="Gene3D" id="1.10.1740.10">
    <property type="match status" value="1"/>
</dbReference>
<accession>A0A4R5A4A8</accession>
<keyword evidence="6" id="KW-0812">Transmembrane</keyword>
<feature type="region of interest" description="Disordered" evidence="5">
    <location>
        <begin position="1"/>
        <end position="21"/>
    </location>
</feature>
<sequence length="550" mass="58088">MQVPSHKAIRPRRVPCPSLKSAHRGEIPATWWQDQATRVGRQVSAARRGHHLAHRNRLGRVPVAGEPGAGRNDDVRLADSLRAGDVIALTEVYDTYAPFLYDYCHGLLRDRVEAAGALRNVVIAAREHVDRLTEPERLRGWLYAIARKECMRRRDSPNRHTGQEAPEAEDELTSEQLARREERRLLAHSALAALNGRQREAIDLSVRHELDEVDLSGVFGMPLEETLALVEKAREDLGAALHASLIAQNHWKDCPSVAALTESWPLSPQTSAALVRHVENCPVCGARETPPLPPDRLLAVLPIAAIPAELRLDVLTAATAEDRAGNRRAIAAWTEPFDEYGWPLPYQGTAPRARDRAPRRRGPLLAAVAVGVGVLVLVAGAWSWLGSGNGGTNAAATGPAVPGGSGSPGDSGAPEPAPTDPSPTVSSPSPTESNSKSPSPSKSPSKTPSTKPPAPPTSHEPDPPSPGHLSVSGCSMGDGKSCTVRVTAVGGAVSWSVTGTSGELEAGGGGRLSSGESAGVRVSRTNVICWGHKTGSVSFSSGGSASVGYC</sequence>
<dbReference type="GO" id="GO:0016987">
    <property type="term" value="F:sigma factor activity"/>
    <property type="evidence" value="ECO:0007669"/>
    <property type="project" value="UniProtKB-KW"/>
</dbReference>
<evidence type="ECO:0000256" key="6">
    <source>
        <dbReference type="SAM" id="Phobius"/>
    </source>
</evidence>
<evidence type="ECO:0000256" key="1">
    <source>
        <dbReference type="ARBA" id="ARBA00023015"/>
    </source>
</evidence>
<keyword evidence="6" id="KW-0472">Membrane</keyword>
<keyword evidence="2" id="KW-0731">Sigma factor</keyword>
<name>A0A4R5A4A8_9ACTN</name>
<gene>
    <name evidence="8" type="ORF">E1293_39775</name>
</gene>
<evidence type="ECO:0000259" key="7">
    <source>
        <dbReference type="Pfam" id="PF04542"/>
    </source>
</evidence>
<feature type="region of interest" description="Disordered" evidence="5">
    <location>
        <begin position="498"/>
        <end position="518"/>
    </location>
</feature>
<dbReference type="InterPro" id="IPR039425">
    <property type="entry name" value="RNA_pol_sigma-70-like"/>
</dbReference>
<protein>
    <submittedName>
        <fullName evidence="8">Sigma-70 family RNA polymerase sigma factor</fullName>
    </submittedName>
</protein>
<keyword evidence="1" id="KW-0805">Transcription regulation</keyword>
<dbReference type="AlphaFoldDB" id="A0A4R5A4A8"/>
<dbReference type="SUPFAM" id="SSF88946">
    <property type="entry name" value="Sigma2 domain of RNA polymerase sigma factors"/>
    <property type="match status" value="1"/>
</dbReference>
<dbReference type="Pfam" id="PF04542">
    <property type="entry name" value="Sigma70_r2"/>
    <property type="match status" value="1"/>
</dbReference>
<keyword evidence="3" id="KW-0238">DNA-binding</keyword>
<evidence type="ECO:0000313" key="8">
    <source>
        <dbReference type="EMBL" id="TDD65890.1"/>
    </source>
</evidence>
<evidence type="ECO:0000313" key="9">
    <source>
        <dbReference type="Proteomes" id="UP000295578"/>
    </source>
</evidence>
<dbReference type="InterPro" id="IPR036388">
    <property type="entry name" value="WH-like_DNA-bd_sf"/>
</dbReference>
<evidence type="ECO:0000256" key="3">
    <source>
        <dbReference type="ARBA" id="ARBA00023125"/>
    </source>
</evidence>
<dbReference type="EMBL" id="SMKY01000322">
    <property type="protein sequence ID" value="TDD65890.1"/>
    <property type="molecule type" value="Genomic_DNA"/>
</dbReference>
<comment type="caution">
    <text evidence="8">The sequence shown here is derived from an EMBL/GenBank/DDBJ whole genome shotgun (WGS) entry which is preliminary data.</text>
</comment>
<dbReference type="Gene3D" id="1.10.10.10">
    <property type="entry name" value="Winged helix-like DNA-binding domain superfamily/Winged helix DNA-binding domain"/>
    <property type="match status" value="1"/>
</dbReference>
<feature type="domain" description="RNA polymerase sigma-70 region 2" evidence="7">
    <location>
        <begin position="93"/>
        <end position="154"/>
    </location>
</feature>
<proteinExistence type="predicted"/>
<dbReference type="PANTHER" id="PTHR43133">
    <property type="entry name" value="RNA POLYMERASE ECF-TYPE SIGMA FACTO"/>
    <property type="match status" value="1"/>
</dbReference>
<keyword evidence="4" id="KW-0804">Transcription</keyword>
<dbReference type="InterPro" id="IPR007627">
    <property type="entry name" value="RNA_pol_sigma70_r2"/>
</dbReference>
<keyword evidence="9" id="KW-1185">Reference proteome</keyword>
<dbReference type="GO" id="GO:0003677">
    <property type="term" value="F:DNA binding"/>
    <property type="evidence" value="ECO:0007669"/>
    <property type="project" value="UniProtKB-KW"/>
</dbReference>